<dbReference type="PROSITE" id="PS51666">
    <property type="entry name" value="QLQ"/>
    <property type="match status" value="1"/>
</dbReference>
<dbReference type="GO" id="GO:0006351">
    <property type="term" value="P:DNA-templated transcription"/>
    <property type="evidence" value="ECO:0007669"/>
    <property type="project" value="UniProtKB-UniRule"/>
</dbReference>
<sequence>MELDSGLFVSSESSSGKQKWYGSGLGFGKHQLRPRPSGEEDEDDEEEKEQGVASKIAKTYPLYEGPHMLCFSSPNHQFSPVNSGYGYGGLNCGNRGGGGGLIFTPSQWMELEHQALIYKYLTANVPVPPYLINPIRKAALESAAFSAYSGLLHRPNSFGWGGFQVGFSNPNDAEPGRCRRTDGKKWRCSRDAVPDQKYCERHLNRGRHRSRKPVEGGQTGRPATAAVARGGNVPGNALSLESQNVNLKPFFATRPSPPPPSQRSLHQFIDDWPKNRLDAAEPNSDRTRLSISIPVADFKSSTLSPASGGNLAASPLKLSWEHQTTGAATATQMGLGVGSWDPMAAWEKSASVGGPLGEVFHSTSSRAAIDGGGKDNDTWALNLMEGWGDVSPRISSSPTGVLQTAALCSLSNSSAGSSPRAAVNGDGNRGPSLCSLHTL</sequence>
<keyword evidence="5" id="KW-0805">Transcription regulation</keyword>
<accession>A0A484NCG5</accession>
<feature type="short sequence motif" description="Bipartite nuclear localization signal" evidence="4">
    <location>
        <begin position="177"/>
        <end position="187"/>
    </location>
</feature>
<evidence type="ECO:0000256" key="2">
    <source>
        <dbReference type="ARBA" id="ARBA00008122"/>
    </source>
</evidence>
<dbReference type="GO" id="GO:0006355">
    <property type="term" value="P:regulation of DNA-templated transcription"/>
    <property type="evidence" value="ECO:0007669"/>
    <property type="project" value="InterPro"/>
</dbReference>
<evidence type="ECO:0000256" key="1">
    <source>
        <dbReference type="ARBA" id="ARBA00004123"/>
    </source>
</evidence>
<evidence type="ECO:0000256" key="6">
    <source>
        <dbReference type="SAM" id="MobiDB-lite"/>
    </source>
</evidence>
<comment type="similarity">
    <text evidence="2 5">Belongs to the GRF family.</text>
</comment>
<dbReference type="InterPro" id="IPR014978">
    <property type="entry name" value="Gln-Leu-Gln_QLQ"/>
</dbReference>
<reference evidence="9 10" key="1">
    <citation type="submission" date="2018-04" db="EMBL/GenBank/DDBJ databases">
        <authorList>
            <person name="Vogel A."/>
        </authorList>
    </citation>
    <scope>NUCLEOTIDE SEQUENCE [LARGE SCALE GENOMIC DNA]</scope>
</reference>
<evidence type="ECO:0000256" key="5">
    <source>
        <dbReference type="RuleBase" id="RU367127"/>
    </source>
</evidence>
<feature type="region of interest" description="Disordered" evidence="6">
    <location>
        <begin position="202"/>
        <end position="232"/>
    </location>
</feature>
<evidence type="ECO:0000256" key="4">
    <source>
        <dbReference type="PROSITE-ProRule" id="PRU01002"/>
    </source>
</evidence>
<name>A0A484NCG5_9ASTE</name>
<feature type="compositionally biased region" description="Acidic residues" evidence="6">
    <location>
        <begin position="39"/>
        <end position="48"/>
    </location>
</feature>
<dbReference type="EMBL" id="OOIL02006641">
    <property type="protein sequence ID" value="VFQ99045.1"/>
    <property type="molecule type" value="Genomic_DNA"/>
</dbReference>
<keyword evidence="5" id="KW-0010">Activator</keyword>
<evidence type="ECO:0000256" key="3">
    <source>
        <dbReference type="ARBA" id="ARBA00023242"/>
    </source>
</evidence>
<feature type="domain" description="WRC" evidence="8">
    <location>
        <begin position="172"/>
        <end position="216"/>
    </location>
</feature>
<evidence type="ECO:0000259" key="7">
    <source>
        <dbReference type="PROSITE" id="PS51666"/>
    </source>
</evidence>
<feature type="short sequence motif" description="Bipartite nuclear localization signal" evidence="4">
    <location>
        <begin position="205"/>
        <end position="212"/>
    </location>
</feature>
<dbReference type="InterPro" id="IPR031137">
    <property type="entry name" value="GRF"/>
</dbReference>
<gene>
    <name evidence="9" type="ORF">CCAM_LOCUS40821</name>
</gene>
<dbReference type="AlphaFoldDB" id="A0A484NCG5"/>
<dbReference type="InterPro" id="IPR014977">
    <property type="entry name" value="WRC_dom"/>
</dbReference>
<keyword evidence="10" id="KW-1185">Reference proteome</keyword>
<dbReference type="GO" id="GO:0005524">
    <property type="term" value="F:ATP binding"/>
    <property type="evidence" value="ECO:0007669"/>
    <property type="project" value="UniProtKB-UniRule"/>
</dbReference>
<comment type="function">
    <text evidence="5">Transcription activator.</text>
</comment>
<dbReference type="Pfam" id="PF08880">
    <property type="entry name" value="QLQ"/>
    <property type="match status" value="1"/>
</dbReference>
<comment type="subcellular location">
    <subcellularLocation>
        <location evidence="1 4 5">Nucleus</location>
    </subcellularLocation>
</comment>
<dbReference type="PANTHER" id="PTHR31602">
    <property type="entry name" value="GROWTH-REGULATING FACTOR 5"/>
    <property type="match status" value="1"/>
</dbReference>
<feature type="region of interest" description="Disordered" evidence="6">
    <location>
        <begin position="1"/>
        <end position="55"/>
    </location>
</feature>
<evidence type="ECO:0000259" key="8">
    <source>
        <dbReference type="PROSITE" id="PS51667"/>
    </source>
</evidence>
<dbReference type="SMART" id="SM00951">
    <property type="entry name" value="QLQ"/>
    <property type="match status" value="1"/>
</dbReference>
<evidence type="ECO:0000313" key="9">
    <source>
        <dbReference type="EMBL" id="VFQ99045.1"/>
    </source>
</evidence>
<dbReference type="GO" id="GO:0099402">
    <property type="term" value="P:plant organ development"/>
    <property type="evidence" value="ECO:0007669"/>
    <property type="project" value="UniProtKB-ARBA"/>
</dbReference>
<evidence type="ECO:0000313" key="10">
    <source>
        <dbReference type="Proteomes" id="UP000595140"/>
    </source>
</evidence>
<dbReference type="Pfam" id="PF08879">
    <property type="entry name" value="WRC"/>
    <property type="match status" value="1"/>
</dbReference>
<dbReference type="OrthoDB" id="1927209at2759"/>
<dbReference type="PANTHER" id="PTHR31602:SF42">
    <property type="entry name" value="GROWTH-REGULATING FACTOR 2"/>
    <property type="match status" value="1"/>
</dbReference>
<keyword evidence="3 4" id="KW-0539">Nucleus</keyword>
<proteinExistence type="inferred from homology"/>
<dbReference type="Proteomes" id="UP000595140">
    <property type="component" value="Unassembled WGS sequence"/>
</dbReference>
<comment type="domain">
    <text evidence="5">The QLQ domain and WRC domain may be involved in protein-protein interaction and DNA-binding, respectively.</text>
</comment>
<dbReference type="GO" id="GO:0005634">
    <property type="term" value="C:nucleus"/>
    <property type="evidence" value="ECO:0007669"/>
    <property type="project" value="UniProtKB-SubCell"/>
</dbReference>
<keyword evidence="5" id="KW-0804">Transcription</keyword>
<organism evidence="9 10">
    <name type="scientific">Cuscuta campestris</name>
    <dbReference type="NCBI Taxonomy" id="132261"/>
    <lineage>
        <taxon>Eukaryota</taxon>
        <taxon>Viridiplantae</taxon>
        <taxon>Streptophyta</taxon>
        <taxon>Embryophyta</taxon>
        <taxon>Tracheophyta</taxon>
        <taxon>Spermatophyta</taxon>
        <taxon>Magnoliopsida</taxon>
        <taxon>eudicotyledons</taxon>
        <taxon>Gunneridae</taxon>
        <taxon>Pentapetalae</taxon>
        <taxon>asterids</taxon>
        <taxon>lamiids</taxon>
        <taxon>Solanales</taxon>
        <taxon>Convolvulaceae</taxon>
        <taxon>Cuscuteae</taxon>
        <taxon>Cuscuta</taxon>
        <taxon>Cuscuta subgen. Grammica</taxon>
        <taxon>Cuscuta sect. Cleistogrammica</taxon>
    </lineage>
</organism>
<feature type="domain" description="QLQ" evidence="7">
    <location>
        <begin position="102"/>
        <end position="137"/>
    </location>
</feature>
<dbReference type="PROSITE" id="PS51667">
    <property type="entry name" value="WRC"/>
    <property type="match status" value="1"/>
</dbReference>
<protein>
    <recommendedName>
        <fullName evidence="5">Growth-regulating factor</fullName>
    </recommendedName>
</protein>